<dbReference type="PATRIC" id="fig|1203610.3.peg.1319"/>
<dbReference type="Pfam" id="PF19762">
    <property type="entry name" value="DUF6249"/>
    <property type="match status" value="1"/>
</dbReference>
<protein>
    <recommendedName>
        <fullName evidence="2">DUF6249 domain-containing protein</fullName>
    </recommendedName>
</protein>
<dbReference type="RefSeq" id="WP_028727095.1">
    <property type="nucleotide sequence ID" value="NZ_AUAE01000012.1"/>
</dbReference>
<evidence type="ECO:0000256" key="1">
    <source>
        <dbReference type="SAM" id="Phobius"/>
    </source>
</evidence>
<gene>
    <name evidence="3" type="ORF">HMPREF1536_01290</name>
</gene>
<name>A0A0F5JL22_9BACT</name>
<organism evidence="3 4">
    <name type="scientific">Parabacteroides gordonii MS-1 = DSM 23371</name>
    <dbReference type="NCBI Taxonomy" id="1203610"/>
    <lineage>
        <taxon>Bacteria</taxon>
        <taxon>Pseudomonadati</taxon>
        <taxon>Bacteroidota</taxon>
        <taxon>Bacteroidia</taxon>
        <taxon>Bacteroidales</taxon>
        <taxon>Tannerellaceae</taxon>
        <taxon>Parabacteroides</taxon>
    </lineage>
</organism>
<dbReference type="HOGENOM" id="CLU_1925640_0_0_10"/>
<dbReference type="Proteomes" id="UP000033035">
    <property type="component" value="Unassembled WGS sequence"/>
</dbReference>
<keyword evidence="1" id="KW-1133">Transmembrane helix</keyword>
<comment type="caution">
    <text evidence="3">The sequence shown here is derived from an EMBL/GenBank/DDBJ whole genome shotgun (WGS) entry which is preliminary data.</text>
</comment>
<feature type="transmembrane region" description="Helical" evidence="1">
    <location>
        <begin position="6"/>
        <end position="27"/>
    </location>
</feature>
<proteinExistence type="predicted"/>
<evidence type="ECO:0000313" key="4">
    <source>
        <dbReference type="Proteomes" id="UP000033035"/>
    </source>
</evidence>
<keyword evidence="1" id="KW-0812">Transmembrane</keyword>
<evidence type="ECO:0000313" key="3">
    <source>
        <dbReference type="EMBL" id="KKB58414.1"/>
    </source>
</evidence>
<keyword evidence="4" id="KW-1185">Reference proteome</keyword>
<reference evidence="3 4" key="1">
    <citation type="submission" date="2013-04" db="EMBL/GenBank/DDBJ databases">
        <title>The Genome Sequence of Parabacteroides gordonii DSM 23371.</title>
        <authorList>
            <consortium name="The Broad Institute Genomics Platform"/>
            <person name="Earl A."/>
            <person name="Ward D."/>
            <person name="Feldgarden M."/>
            <person name="Gevers D."/>
            <person name="Martens E."/>
            <person name="Sakamoto M."/>
            <person name="Benno Y."/>
            <person name="Suzuki N."/>
            <person name="Matsunaga N."/>
            <person name="Koshihara K."/>
            <person name="Seki M."/>
            <person name="Komiya H."/>
            <person name="Walker B."/>
            <person name="Young S."/>
            <person name="Zeng Q."/>
            <person name="Gargeya S."/>
            <person name="Fitzgerald M."/>
            <person name="Haas B."/>
            <person name="Abouelleil A."/>
            <person name="Allen A.W."/>
            <person name="Alvarado L."/>
            <person name="Arachchi H.M."/>
            <person name="Berlin A.M."/>
            <person name="Chapman S.B."/>
            <person name="Gainer-Dewar J."/>
            <person name="Goldberg J."/>
            <person name="Griggs A."/>
            <person name="Gujja S."/>
            <person name="Hansen M."/>
            <person name="Howarth C."/>
            <person name="Imamovic A."/>
            <person name="Ireland A."/>
            <person name="Larimer J."/>
            <person name="McCowan C."/>
            <person name="Murphy C."/>
            <person name="Pearson M."/>
            <person name="Poon T.W."/>
            <person name="Priest M."/>
            <person name="Roberts A."/>
            <person name="Saif S."/>
            <person name="Shea T."/>
            <person name="Sisk P."/>
            <person name="Sykes S."/>
            <person name="Wortman J."/>
            <person name="Nusbaum C."/>
            <person name="Birren B."/>
        </authorList>
    </citation>
    <scope>NUCLEOTIDE SEQUENCE [LARGE SCALE GENOMIC DNA]</scope>
    <source>
        <strain evidence="3 4">MS-1</strain>
    </source>
</reference>
<dbReference type="STRING" id="1203610.HMPREF1536_01290"/>
<dbReference type="AlphaFoldDB" id="A0A0F5JL22"/>
<feature type="domain" description="DUF6249" evidence="2">
    <location>
        <begin position="9"/>
        <end position="113"/>
    </location>
</feature>
<feature type="transmembrane region" description="Helical" evidence="1">
    <location>
        <begin position="93"/>
        <end position="115"/>
    </location>
</feature>
<keyword evidence="1" id="KW-0472">Membrane</keyword>
<sequence>MEDWLIPLVAIICAVGLPVLLLMILVIRTTRTKHEERMAMIEKGIVLEEPERKTNKFNALRNGLLMIGLALGAMVGIFFDSSLSAASNDWEGFSVVIFTVLGGGIAYLIYFFIVLKMMEKEKEQ</sequence>
<evidence type="ECO:0000259" key="2">
    <source>
        <dbReference type="Pfam" id="PF19762"/>
    </source>
</evidence>
<dbReference type="InterPro" id="IPR046216">
    <property type="entry name" value="DUF6249"/>
</dbReference>
<accession>A0A0F5JL22</accession>
<dbReference type="EMBL" id="AQHW01000009">
    <property type="protein sequence ID" value="KKB58414.1"/>
    <property type="molecule type" value="Genomic_DNA"/>
</dbReference>
<feature type="transmembrane region" description="Helical" evidence="1">
    <location>
        <begin position="62"/>
        <end position="81"/>
    </location>
</feature>